<feature type="region of interest" description="Disordered" evidence="1">
    <location>
        <begin position="67"/>
        <end position="91"/>
    </location>
</feature>
<dbReference type="KEGG" id="swf:E3E12_08035"/>
<organism evidence="3 4">
    <name type="scientific">Formicincola oecophyllae</name>
    <dbReference type="NCBI Taxonomy" id="2558361"/>
    <lineage>
        <taxon>Bacteria</taxon>
        <taxon>Pseudomonadati</taxon>
        <taxon>Pseudomonadota</taxon>
        <taxon>Alphaproteobacteria</taxon>
        <taxon>Acetobacterales</taxon>
        <taxon>Acetobacteraceae</taxon>
        <taxon>Formicincola</taxon>
    </lineage>
</organism>
<feature type="transmembrane region" description="Helical" evidence="2">
    <location>
        <begin position="17"/>
        <end position="35"/>
    </location>
</feature>
<evidence type="ECO:0000313" key="3">
    <source>
        <dbReference type="EMBL" id="QDH14145.1"/>
    </source>
</evidence>
<dbReference type="AlphaFoldDB" id="A0A4Y6UDP6"/>
<dbReference type="RefSeq" id="WP_141443849.1">
    <property type="nucleotide sequence ID" value="NZ_CP038231.1"/>
</dbReference>
<keyword evidence="2" id="KW-1133">Transmembrane helix</keyword>
<proteinExistence type="predicted"/>
<evidence type="ECO:0000256" key="2">
    <source>
        <dbReference type="SAM" id="Phobius"/>
    </source>
</evidence>
<gene>
    <name evidence="3" type="ORF">E3E12_08035</name>
</gene>
<sequence>MGAFIAGLATLGSLKSITAFLVAAGSLLLGLVAGWHSAVRFGVLKQQATDTSAALEQAKKVQAQSAAMAQAEASGPHSKETLLADLDKGGA</sequence>
<keyword evidence="2" id="KW-0812">Transmembrane</keyword>
<evidence type="ECO:0000313" key="4">
    <source>
        <dbReference type="Proteomes" id="UP000318709"/>
    </source>
</evidence>
<accession>A0A4Y6UDP6</accession>
<keyword evidence="4" id="KW-1185">Reference proteome</keyword>
<feature type="compositionally biased region" description="Basic and acidic residues" evidence="1">
    <location>
        <begin position="77"/>
        <end position="91"/>
    </location>
</feature>
<name>A0A4Y6UDP6_9PROT</name>
<dbReference type="Proteomes" id="UP000318709">
    <property type="component" value="Chromosome"/>
</dbReference>
<reference evidence="3 4" key="1">
    <citation type="submission" date="2019-03" db="EMBL/GenBank/DDBJ databases">
        <title>The complete genome sequence of Swingsia_sp. F3b2 LMG30590(T).</title>
        <authorList>
            <person name="Chua K.-O."/>
            <person name="Chan K.-G."/>
            <person name="See-Too W.-S."/>
        </authorList>
    </citation>
    <scope>NUCLEOTIDE SEQUENCE [LARGE SCALE GENOMIC DNA]</scope>
    <source>
        <strain evidence="3 4">F3b2</strain>
    </source>
</reference>
<evidence type="ECO:0000256" key="1">
    <source>
        <dbReference type="SAM" id="MobiDB-lite"/>
    </source>
</evidence>
<dbReference type="EMBL" id="CP038231">
    <property type="protein sequence ID" value="QDH14145.1"/>
    <property type="molecule type" value="Genomic_DNA"/>
</dbReference>
<keyword evidence="2" id="KW-0472">Membrane</keyword>
<protein>
    <submittedName>
        <fullName evidence="3">Uncharacterized protein</fullName>
    </submittedName>
</protein>